<evidence type="ECO:0000313" key="2">
    <source>
        <dbReference type="Proteomes" id="UP000238045"/>
    </source>
</evidence>
<proteinExistence type="predicted"/>
<dbReference type="AlphaFoldDB" id="A0A2S9DSN0"/>
<name>A0A2S9DSN0_9PSED</name>
<sequence length="102" mass="11681">MGVKNDWLRLGEQASEDLFAWAAFVAQTEFLWQDTGLVQDADAWQRVWFELEIINGLALAQWDEQGRPEDWSRCWNEAYRQEARALAAELVALICDADSSAC</sequence>
<organism evidence="1 2">
    <name type="scientific">Pseudomonas poae</name>
    <dbReference type="NCBI Taxonomy" id="200451"/>
    <lineage>
        <taxon>Bacteria</taxon>
        <taxon>Pseudomonadati</taxon>
        <taxon>Pseudomonadota</taxon>
        <taxon>Gammaproteobacteria</taxon>
        <taxon>Pseudomonadales</taxon>
        <taxon>Pseudomonadaceae</taxon>
        <taxon>Pseudomonas</taxon>
    </lineage>
</organism>
<gene>
    <name evidence="1" type="ORF">CQZ99_29065</name>
</gene>
<dbReference type="Proteomes" id="UP000238045">
    <property type="component" value="Unassembled WGS sequence"/>
</dbReference>
<keyword evidence="2" id="KW-1185">Reference proteome</keyword>
<reference evidence="1 2" key="1">
    <citation type="submission" date="2017-09" db="EMBL/GenBank/DDBJ databases">
        <title>Genomic, metabolic, and phenotypic characteristics of bacterial isolates from the natural microbiome of the model nematode Caenorhabditis elegans.</title>
        <authorList>
            <person name="Zimmermann J."/>
            <person name="Obeng N."/>
            <person name="Yang W."/>
            <person name="Obeng O."/>
            <person name="Kissoyan K."/>
            <person name="Pees B."/>
            <person name="Dirksen P."/>
            <person name="Hoppner M."/>
            <person name="Franke A."/>
            <person name="Rosenstiel P."/>
            <person name="Leippe M."/>
            <person name="Dierking K."/>
            <person name="Kaleta C."/>
            <person name="Schulenburg H."/>
        </authorList>
    </citation>
    <scope>NUCLEOTIDE SEQUENCE [LARGE SCALE GENOMIC DNA]</scope>
    <source>
        <strain evidence="1 2">MYb117</strain>
    </source>
</reference>
<comment type="caution">
    <text evidence="1">The sequence shown here is derived from an EMBL/GenBank/DDBJ whole genome shotgun (WGS) entry which is preliminary data.</text>
</comment>
<accession>A0A2S9DSN0</accession>
<dbReference type="EMBL" id="PCQL01000078">
    <property type="protein sequence ID" value="PRC05588.1"/>
    <property type="molecule type" value="Genomic_DNA"/>
</dbReference>
<dbReference type="RefSeq" id="WP_105700286.1">
    <property type="nucleotide sequence ID" value="NZ_CP159260.1"/>
</dbReference>
<protein>
    <submittedName>
        <fullName evidence="1">Uncharacterized protein</fullName>
    </submittedName>
</protein>
<evidence type="ECO:0000313" key="1">
    <source>
        <dbReference type="EMBL" id="PRC05588.1"/>
    </source>
</evidence>